<reference evidence="1" key="1">
    <citation type="submission" date="2019-08" db="EMBL/GenBank/DDBJ databases">
        <authorList>
            <person name="Kucharzyk K."/>
            <person name="Murdoch R.W."/>
            <person name="Higgins S."/>
            <person name="Loffler F."/>
        </authorList>
    </citation>
    <scope>NUCLEOTIDE SEQUENCE</scope>
</reference>
<dbReference type="AlphaFoldDB" id="A0A644TGU2"/>
<organism evidence="1">
    <name type="scientific">bioreactor metagenome</name>
    <dbReference type="NCBI Taxonomy" id="1076179"/>
    <lineage>
        <taxon>unclassified sequences</taxon>
        <taxon>metagenomes</taxon>
        <taxon>ecological metagenomes</taxon>
    </lineage>
</organism>
<comment type="caution">
    <text evidence="1">The sequence shown here is derived from an EMBL/GenBank/DDBJ whole genome shotgun (WGS) entry which is preliminary data.</text>
</comment>
<dbReference type="Pfam" id="PF11213">
    <property type="entry name" value="DUF3006"/>
    <property type="match status" value="1"/>
</dbReference>
<dbReference type="EMBL" id="VSSQ01000029">
    <property type="protein sequence ID" value="MPL65697.1"/>
    <property type="molecule type" value="Genomic_DNA"/>
</dbReference>
<sequence>MRLTAVIDRFEEQIAVLLIGEDEIPVSWPRTALPEDVQEGDILQLTIAIDGEATQMARSEADNLLRQLLRKNQEV</sequence>
<evidence type="ECO:0000313" key="1">
    <source>
        <dbReference type="EMBL" id="MPL65697.1"/>
    </source>
</evidence>
<name>A0A644TGU2_9ZZZZ</name>
<proteinExistence type="predicted"/>
<evidence type="ECO:0008006" key="2">
    <source>
        <dbReference type="Google" id="ProtNLM"/>
    </source>
</evidence>
<accession>A0A644TGU2</accession>
<protein>
    <recommendedName>
        <fullName evidence="2">DUF3006 domain-containing protein</fullName>
    </recommendedName>
</protein>
<dbReference type="Gene3D" id="6.20.120.50">
    <property type="match status" value="1"/>
</dbReference>
<gene>
    <name evidence="1" type="ORF">SDC9_11361</name>
</gene>
<dbReference type="InterPro" id="IPR021377">
    <property type="entry name" value="DUF3006"/>
</dbReference>